<evidence type="ECO:0000259" key="9">
    <source>
        <dbReference type="PROSITE" id="PS50893"/>
    </source>
</evidence>
<dbReference type="GO" id="GO:0015087">
    <property type="term" value="F:cobalt ion transmembrane transporter activity"/>
    <property type="evidence" value="ECO:0007669"/>
    <property type="project" value="UniProtKB-ARBA"/>
</dbReference>
<evidence type="ECO:0000256" key="8">
    <source>
        <dbReference type="ARBA" id="ARBA00023136"/>
    </source>
</evidence>
<comment type="similarity">
    <text evidence="2">Belongs to the ABC transporter superfamily.</text>
</comment>
<evidence type="ECO:0000256" key="5">
    <source>
        <dbReference type="ARBA" id="ARBA00022741"/>
    </source>
</evidence>
<dbReference type="InterPro" id="IPR017871">
    <property type="entry name" value="ABC_transporter-like_CS"/>
</dbReference>
<dbReference type="PROSITE" id="PS00211">
    <property type="entry name" value="ABC_TRANSPORTER_1"/>
    <property type="match status" value="1"/>
</dbReference>
<dbReference type="SMART" id="SM00382">
    <property type="entry name" value="AAA"/>
    <property type="match status" value="1"/>
</dbReference>
<dbReference type="InterPro" id="IPR015856">
    <property type="entry name" value="ABC_transpr_CbiO/EcfA_su"/>
</dbReference>
<dbReference type="RefSeq" id="WP_017174839.1">
    <property type="nucleotide sequence ID" value="NZ_CP014567.1"/>
</dbReference>
<evidence type="ECO:0000313" key="12">
    <source>
        <dbReference type="Proteomes" id="UP000665944"/>
    </source>
</evidence>
<evidence type="ECO:0000256" key="3">
    <source>
        <dbReference type="ARBA" id="ARBA00022448"/>
    </source>
</evidence>
<comment type="subcellular location">
    <subcellularLocation>
        <location evidence="1">Cell membrane</location>
        <topology evidence="1">Peripheral membrane protein</topology>
    </subcellularLocation>
</comment>
<dbReference type="InterPro" id="IPR050095">
    <property type="entry name" value="ECF_ABC_transporter_ATP-bd"/>
</dbReference>
<keyword evidence="12" id="KW-1185">Reference proteome</keyword>
<dbReference type="PROSITE" id="PS50893">
    <property type="entry name" value="ABC_TRANSPORTER_2"/>
    <property type="match status" value="1"/>
</dbReference>
<dbReference type="Gene3D" id="3.40.50.300">
    <property type="entry name" value="P-loop containing nucleotide triphosphate hydrolases"/>
    <property type="match status" value="1"/>
</dbReference>
<organism evidence="10">
    <name type="scientific">Staphylococcus hominis</name>
    <dbReference type="NCBI Taxonomy" id="1290"/>
    <lineage>
        <taxon>Bacteria</taxon>
        <taxon>Bacillati</taxon>
        <taxon>Bacillota</taxon>
        <taxon>Bacilli</taxon>
        <taxon>Bacillales</taxon>
        <taxon>Staphylococcaceae</taxon>
        <taxon>Staphylococcus</taxon>
    </lineage>
</organism>
<dbReference type="NCBIfam" id="NF010167">
    <property type="entry name" value="PRK13648.1"/>
    <property type="match status" value="1"/>
</dbReference>
<proteinExistence type="inferred from homology"/>
<evidence type="ECO:0000313" key="11">
    <source>
        <dbReference type="EMBL" id="MCM5671484.1"/>
    </source>
</evidence>
<gene>
    <name evidence="10" type="primary">cbiO</name>
    <name evidence="10" type="ORF">AZE34_08305</name>
    <name evidence="11" type="ORF">J7T32_001720</name>
</gene>
<dbReference type="InterPro" id="IPR003593">
    <property type="entry name" value="AAA+_ATPase"/>
</dbReference>
<dbReference type="GO" id="GO:0005524">
    <property type="term" value="F:ATP binding"/>
    <property type="evidence" value="ECO:0007669"/>
    <property type="project" value="UniProtKB-KW"/>
</dbReference>
<accession>A0A3S7GWW8</accession>
<dbReference type="GO" id="GO:0016887">
    <property type="term" value="F:ATP hydrolysis activity"/>
    <property type="evidence" value="ECO:0007669"/>
    <property type="project" value="InterPro"/>
</dbReference>
<reference evidence="10" key="1">
    <citation type="submission" date="2016-02" db="EMBL/GenBank/DDBJ databases">
        <title>Genomic sequence of a clinical Staphylococcus hominis isolate.</title>
        <authorList>
            <person name="McClure J.M."/>
            <person name="Zhang K."/>
        </authorList>
    </citation>
    <scope>NUCLEOTIDE SEQUENCE</scope>
    <source>
        <strain evidence="10">C34847</strain>
    </source>
</reference>
<reference evidence="11 12" key="2">
    <citation type="submission" date="2022-06" db="EMBL/GenBank/DDBJ databases">
        <title>Staphylococcus hominis ShoR14 genome sequence.</title>
        <authorList>
            <person name="Yeo C.C."/>
            <person name="Chew C.H."/>
            <person name="Che Hamzah A.M."/>
            <person name="Al-Trad E.I."/>
        </authorList>
    </citation>
    <scope>NUCLEOTIDE SEQUENCE [LARGE SCALE GENOMIC DNA]</scope>
    <source>
        <strain evidence="11 12">ShoR14</strain>
    </source>
</reference>
<keyword evidence="6" id="KW-0067">ATP-binding</keyword>
<evidence type="ECO:0000256" key="7">
    <source>
        <dbReference type="ARBA" id="ARBA00022967"/>
    </source>
</evidence>
<keyword evidence="4" id="KW-1003">Cell membrane</keyword>
<keyword evidence="5" id="KW-0547">Nucleotide-binding</keyword>
<keyword evidence="7" id="KW-1278">Translocase</keyword>
<dbReference type="FunFam" id="3.40.50.300:FF:000224">
    <property type="entry name" value="Energy-coupling factor transporter ATP-binding protein EcfA"/>
    <property type="match status" value="1"/>
</dbReference>
<protein>
    <submittedName>
        <fullName evidence="10">Energy-coupling factor transporter ATPase</fullName>
    </submittedName>
</protein>
<evidence type="ECO:0000256" key="6">
    <source>
        <dbReference type="ARBA" id="ARBA00022840"/>
    </source>
</evidence>
<dbReference type="GO" id="GO:0043190">
    <property type="term" value="C:ATP-binding cassette (ABC) transporter complex"/>
    <property type="evidence" value="ECO:0007669"/>
    <property type="project" value="TreeGrafter"/>
</dbReference>
<dbReference type="Proteomes" id="UP000665944">
    <property type="component" value="Unassembled WGS sequence"/>
</dbReference>
<evidence type="ECO:0000256" key="2">
    <source>
        <dbReference type="ARBA" id="ARBA00005417"/>
    </source>
</evidence>
<evidence type="ECO:0000256" key="1">
    <source>
        <dbReference type="ARBA" id="ARBA00004202"/>
    </source>
</evidence>
<evidence type="ECO:0000256" key="4">
    <source>
        <dbReference type="ARBA" id="ARBA00022475"/>
    </source>
</evidence>
<dbReference type="InterPro" id="IPR003439">
    <property type="entry name" value="ABC_transporter-like_ATP-bd"/>
</dbReference>
<feature type="domain" description="ABC transporter" evidence="9">
    <location>
        <begin position="9"/>
        <end position="243"/>
    </location>
</feature>
<dbReference type="InterPro" id="IPR030947">
    <property type="entry name" value="EcfA_1"/>
</dbReference>
<keyword evidence="8" id="KW-0472">Membrane</keyword>
<dbReference type="AlphaFoldDB" id="A0A3S7GWW8"/>
<dbReference type="NCBIfam" id="TIGR04520">
    <property type="entry name" value="ECF_ATPase_1"/>
    <property type="match status" value="1"/>
</dbReference>
<dbReference type="InterPro" id="IPR027417">
    <property type="entry name" value="P-loop_NTPase"/>
</dbReference>
<dbReference type="PANTHER" id="PTHR43553">
    <property type="entry name" value="HEAVY METAL TRANSPORTER"/>
    <property type="match status" value="1"/>
</dbReference>
<dbReference type="SUPFAM" id="SSF52540">
    <property type="entry name" value="P-loop containing nucleoside triphosphate hydrolases"/>
    <property type="match status" value="1"/>
</dbReference>
<dbReference type="PANTHER" id="PTHR43553:SF24">
    <property type="entry name" value="ENERGY-COUPLING FACTOR TRANSPORTER ATP-BINDING PROTEIN ECFA1"/>
    <property type="match status" value="1"/>
</dbReference>
<keyword evidence="3" id="KW-0813">Transport</keyword>
<dbReference type="GO" id="GO:0042626">
    <property type="term" value="F:ATPase-coupled transmembrane transporter activity"/>
    <property type="evidence" value="ECO:0007669"/>
    <property type="project" value="TreeGrafter"/>
</dbReference>
<dbReference type="Pfam" id="PF00005">
    <property type="entry name" value="ABC_tran"/>
    <property type="match status" value="1"/>
</dbReference>
<evidence type="ECO:0000313" key="10">
    <source>
        <dbReference type="EMBL" id="AVI06771.1"/>
    </source>
</evidence>
<dbReference type="CDD" id="cd03225">
    <property type="entry name" value="ABC_cobalt_CbiO_domain1"/>
    <property type="match status" value="1"/>
</dbReference>
<name>A0A3S7GWW8_STAHO</name>
<sequence>MKTDNNNIIELKHVHFQYQKDAAFTLEDVSFNIPKHQWTSIVGHNGSGKSTIAKLIVGIEQATEGEIFYNNHLVTPDYLREVRRHIGIVFQNPENQFVGSIVEYDVAFGLENHAVSHDKMKAIVIQSLDNVDMKEYMKYEPHSLSGGQKQRVAIAGVLALSPDVIILDEATSMLDPQGKQSLLSLIKQVKQEKNLTIISITHDLSEALESDHVVIMNKGKVYKEGKPNFIFLNTQYLVEIGLDLPFAMKMNQKLGFKDEFTTYEGLVDKL</sequence>
<dbReference type="EMBL" id="CP014567">
    <property type="protein sequence ID" value="AVI06771.1"/>
    <property type="molecule type" value="Genomic_DNA"/>
</dbReference>
<dbReference type="EMBL" id="JAGHKT020000002">
    <property type="protein sequence ID" value="MCM5671484.1"/>
    <property type="molecule type" value="Genomic_DNA"/>
</dbReference>